<dbReference type="PANTHER" id="PTHR42985">
    <property type="entry name" value="SODIUM-COUPLED MONOCARBOXYLATE TRANSPORTER"/>
    <property type="match status" value="1"/>
</dbReference>
<dbReference type="Proteomes" id="UP001286313">
    <property type="component" value="Unassembled WGS sequence"/>
</dbReference>
<feature type="transmembrane region" description="Helical" evidence="12">
    <location>
        <begin position="128"/>
        <end position="152"/>
    </location>
</feature>
<dbReference type="Pfam" id="PF00474">
    <property type="entry name" value="SSF"/>
    <property type="match status" value="1"/>
</dbReference>
<proteinExistence type="inferred from homology"/>
<feature type="transmembrane region" description="Helical" evidence="12">
    <location>
        <begin position="192"/>
        <end position="212"/>
    </location>
</feature>
<feature type="transmembrane region" description="Helical" evidence="12">
    <location>
        <begin position="12"/>
        <end position="32"/>
    </location>
</feature>
<evidence type="ECO:0000256" key="8">
    <source>
        <dbReference type="ARBA" id="ARBA00023065"/>
    </source>
</evidence>
<feature type="transmembrane region" description="Helical" evidence="12">
    <location>
        <begin position="383"/>
        <end position="403"/>
    </location>
</feature>
<dbReference type="Gene3D" id="1.20.1730.10">
    <property type="entry name" value="Sodium/glucose cotransporter"/>
    <property type="match status" value="1"/>
</dbReference>
<evidence type="ECO:0000256" key="1">
    <source>
        <dbReference type="ARBA" id="ARBA00004651"/>
    </source>
</evidence>
<evidence type="ECO:0000256" key="10">
    <source>
        <dbReference type="ARBA" id="ARBA00023201"/>
    </source>
</evidence>
<evidence type="ECO:0000256" key="6">
    <source>
        <dbReference type="ARBA" id="ARBA00022989"/>
    </source>
</evidence>
<evidence type="ECO:0000256" key="12">
    <source>
        <dbReference type="SAM" id="Phobius"/>
    </source>
</evidence>
<dbReference type="NCBIfam" id="TIGR00813">
    <property type="entry name" value="sss"/>
    <property type="match status" value="1"/>
</dbReference>
<dbReference type="InterPro" id="IPR051163">
    <property type="entry name" value="Sodium:Solute_Symporter_SSF"/>
</dbReference>
<evidence type="ECO:0000256" key="4">
    <source>
        <dbReference type="ARBA" id="ARBA00022475"/>
    </source>
</evidence>
<keyword evidence="3" id="KW-0813">Transport</keyword>
<dbReference type="GO" id="GO:0015293">
    <property type="term" value="F:symporter activity"/>
    <property type="evidence" value="ECO:0007669"/>
    <property type="project" value="TreeGrafter"/>
</dbReference>
<gene>
    <name evidence="13" type="ORF">Pcinc_010335</name>
</gene>
<evidence type="ECO:0000256" key="2">
    <source>
        <dbReference type="ARBA" id="ARBA00006434"/>
    </source>
</evidence>
<reference evidence="13" key="1">
    <citation type="submission" date="2023-10" db="EMBL/GenBank/DDBJ databases">
        <title>Genome assemblies of two species of porcelain crab, Petrolisthes cinctipes and Petrolisthes manimaculis (Anomura: Porcellanidae).</title>
        <authorList>
            <person name="Angst P."/>
        </authorList>
    </citation>
    <scope>NUCLEOTIDE SEQUENCE</scope>
    <source>
        <strain evidence="13">PB745_01</strain>
        <tissue evidence="13">Gill</tissue>
    </source>
</reference>
<comment type="similarity">
    <text evidence="2 11">Belongs to the sodium:solute symporter (SSF) (TC 2.A.21) family.</text>
</comment>
<evidence type="ECO:0000256" key="3">
    <source>
        <dbReference type="ARBA" id="ARBA00022448"/>
    </source>
</evidence>
<feature type="transmembrane region" description="Helical" evidence="12">
    <location>
        <begin position="517"/>
        <end position="540"/>
    </location>
</feature>
<feature type="transmembrane region" description="Helical" evidence="12">
    <location>
        <begin position="82"/>
        <end position="107"/>
    </location>
</feature>
<dbReference type="GO" id="GO:0006814">
    <property type="term" value="P:sodium ion transport"/>
    <property type="evidence" value="ECO:0007669"/>
    <property type="project" value="UniProtKB-KW"/>
</dbReference>
<dbReference type="GO" id="GO:0005886">
    <property type="term" value="C:plasma membrane"/>
    <property type="evidence" value="ECO:0007669"/>
    <property type="project" value="UniProtKB-SubCell"/>
</dbReference>
<accession>A0AAE1G5K8</accession>
<evidence type="ECO:0000256" key="9">
    <source>
        <dbReference type="ARBA" id="ARBA00023136"/>
    </source>
</evidence>
<evidence type="ECO:0000256" key="11">
    <source>
        <dbReference type="RuleBase" id="RU362091"/>
    </source>
</evidence>
<feature type="transmembrane region" description="Helical" evidence="12">
    <location>
        <begin position="52"/>
        <end position="70"/>
    </location>
</feature>
<feature type="transmembrane region" description="Helical" evidence="12">
    <location>
        <begin position="409"/>
        <end position="434"/>
    </location>
</feature>
<keyword evidence="9 12" id="KW-0472">Membrane</keyword>
<dbReference type="InterPro" id="IPR001734">
    <property type="entry name" value="Na/solute_symporter"/>
</dbReference>
<comment type="subcellular location">
    <subcellularLocation>
        <location evidence="1">Cell membrane</location>
        <topology evidence="1">Multi-pass membrane protein</topology>
    </subcellularLocation>
</comment>
<feature type="transmembrane region" description="Helical" evidence="12">
    <location>
        <begin position="239"/>
        <end position="257"/>
    </location>
</feature>
<feature type="transmembrane region" description="Helical" evidence="12">
    <location>
        <begin position="158"/>
        <end position="180"/>
    </location>
</feature>
<name>A0AAE1G5K8_PETCI</name>
<dbReference type="EMBL" id="JAWQEG010000798">
    <property type="protein sequence ID" value="KAK3885451.1"/>
    <property type="molecule type" value="Genomic_DNA"/>
</dbReference>
<evidence type="ECO:0000256" key="5">
    <source>
        <dbReference type="ARBA" id="ARBA00022692"/>
    </source>
</evidence>
<evidence type="ECO:0000313" key="14">
    <source>
        <dbReference type="Proteomes" id="UP001286313"/>
    </source>
</evidence>
<keyword evidence="7" id="KW-0915">Sodium</keyword>
<evidence type="ECO:0000313" key="13">
    <source>
        <dbReference type="EMBL" id="KAK3885451.1"/>
    </source>
</evidence>
<dbReference type="PROSITE" id="PS50283">
    <property type="entry name" value="NA_SOLUT_SYMP_3"/>
    <property type="match status" value="1"/>
</dbReference>
<keyword evidence="8" id="KW-0406">Ion transport</keyword>
<keyword evidence="4" id="KW-1003">Cell membrane</keyword>
<dbReference type="AlphaFoldDB" id="A0AAE1G5K8"/>
<comment type="caution">
    <text evidence="13">The sequence shown here is derived from an EMBL/GenBank/DDBJ whole genome shotgun (WGS) entry which is preliminary data.</text>
</comment>
<organism evidence="13 14">
    <name type="scientific">Petrolisthes cinctipes</name>
    <name type="common">Flat porcelain crab</name>
    <dbReference type="NCBI Taxonomy" id="88211"/>
    <lineage>
        <taxon>Eukaryota</taxon>
        <taxon>Metazoa</taxon>
        <taxon>Ecdysozoa</taxon>
        <taxon>Arthropoda</taxon>
        <taxon>Crustacea</taxon>
        <taxon>Multicrustacea</taxon>
        <taxon>Malacostraca</taxon>
        <taxon>Eumalacostraca</taxon>
        <taxon>Eucarida</taxon>
        <taxon>Decapoda</taxon>
        <taxon>Pleocyemata</taxon>
        <taxon>Anomura</taxon>
        <taxon>Galatheoidea</taxon>
        <taxon>Porcellanidae</taxon>
        <taxon>Petrolisthes</taxon>
    </lineage>
</organism>
<keyword evidence="14" id="KW-1185">Reference proteome</keyword>
<sequence>MTTSGVFSAVDLVVFMVMLVASLIIGVMSAYISRNNKTTTEYLLGSRQMCPLPVGLSLLGGWVSAISILGNATEVYLHGTQVATSLLGCVVGVVLVGVVFLPVLYNLRITSIIEYIQLRFGSVALRKAVTSCYICLNFFYMGMVLFAPTLALSTVTPLPTWGAMLILGSICTVYITIGGVKAVVYTDVLQTLLMFSGVVVVVVICCVDLDGFNNVWTLSQQGDRIQFFNMDINPFQRHTFPSTFVFGCYLMVSNLGFNPSTFQRFASVNSLRKAQGLIVFFLVGLWCLWTVFFLSGLVAYATYSGCDPLTAGKIQQPDQIIPYLVMDKLGRFKGLTGLFVAAVYGGVLSTQSSCANSMACVIWEDFLKPAQYFHNLPEEKAMYIVKLISCGAGLMSVLLGLLVEHLGSIYQVAYSVCAAFESPIYGVFLAGLCAPWVNTKGATVGFISALVFNLWLIISKLVNGGGSPDALPLSIDYCHITNTSSISSNTSFLTTITNNMTDPEYTSPRLYDLSYCYIGVLGLAITVGVATVVSFCTGVIEPQRLPKDVVVPKCLKLYQWVWDHCHHTTTMDVTPDPSREDIHKPFGTKTPKMIETTSLETINMQSRDKMRIENIEARPLVL</sequence>
<feature type="transmembrane region" description="Helical" evidence="12">
    <location>
        <begin position="277"/>
        <end position="303"/>
    </location>
</feature>
<keyword evidence="10" id="KW-0739">Sodium transport</keyword>
<feature type="transmembrane region" description="Helical" evidence="12">
    <location>
        <begin position="441"/>
        <end position="458"/>
    </location>
</feature>
<evidence type="ECO:0008006" key="15">
    <source>
        <dbReference type="Google" id="ProtNLM"/>
    </source>
</evidence>
<keyword evidence="6 12" id="KW-1133">Transmembrane helix</keyword>
<protein>
    <recommendedName>
        <fullName evidence="15">Sodium-coupled monocarboxylate transporter 1</fullName>
    </recommendedName>
</protein>
<evidence type="ECO:0000256" key="7">
    <source>
        <dbReference type="ARBA" id="ARBA00023053"/>
    </source>
</evidence>
<keyword evidence="5 12" id="KW-0812">Transmembrane</keyword>
<dbReference type="PANTHER" id="PTHR42985:SF40">
    <property type="entry name" value="LD47995P-RELATED"/>
    <property type="match status" value="1"/>
</dbReference>
<dbReference type="InterPro" id="IPR038377">
    <property type="entry name" value="Na/Glc_symporter_sf"/>
</dbReference>